<gene>
    <name evidence="3" type="ORF">CVLEPA_LOCUS27873</name>
</gene>
<reference evidence="3 4" key="1">
    <citation type="submission" date="2024-02" db="EMBL/GenBank/DDBJ databases">
        <authorList>
            <person name="Daric V."/>
            <person name="Darras S."/>
        </authorList>
    </citation>
    <scope>NUCLEOTIDE SEQUENCE [LARGE SCALE GENOMIC DNA]</scope>
</reference>
<dbReference type="PANTHER" id="PTHR20208">
    <property type="entry name" value="STRUCTURE-SPECIFIC ENDONUCLEASE SUBUNIT SLX1"/>
    <property type="match status" value="1"/>
</dbReference>
<dbReference type="PANTHER" id="PTHR20208:SF10">
    <property type="entry name" value="STRUCTURE-SPECIFIC ENDONUCLEASE SUBUNIT SLX1"/>
    <property type="match status" value="1"/>
</dbReference>
<feature type="region of interest" description="Disordered" evidence="1">
    <location>
        <begin position="93"/>
        <end position="128"/>
    </location>
</feature>
<protein>
    <recommendedName>
        <fullName evidence="2">Structure-specific endonuclease subunit SLX1 C-terminal domain-containing protein</fullName>
    </recommendedName>
</protein>
<evidence type="ECO:0000259" key="2">
    <source>
        <dbReference type="Pfam" id="PF21202"/>
    </source>
</evidence>
<feature type="compositionally biased region" description="Basic and acidic residues" evidence="1">
    <location>
        <begin position="117"/>
        <end position="128"/>
    </location>
</feature>
<name>A0ABP0GRZ6_CLALP</name>
<evidence type="ECO:0000256" key="1">
    <source>
        <dbReference type="SAM" id="MobiDB-lite"/>
    </source>
</evidence>
<dbReference type="InterPro" id="IPR050381">
    <property type="entry name" value="SLX1_endonuclease"/>
</dbReference>
<accession>A0ABP0GRZ6</accession>
<dbReference type="Gene3D" id="3.30.40.10">
    <property type="entry name" value="Zinc/RING finger domain, C3HC4 (zinc finger)"/>
    <property type="match status" value="1"/>
</dbReference>
<keyword evidence="4" id="KW-1185">Reference proteome</keyword>
<dbReference type="InterPro" id="IPR013083">
    <property type="entry name" value="Znf_RING/FYVE/PHD"/>
</dbReference>
<dbReference type="InterPro" id="IPR048749">
    <property type="entry name" value="SLX1_C"/>
</dbReference>
<dbReference type="EMBL" id="CAWYQH010000141">
    <property type="protein sequence ID" value="CAK8694506.1"/>
    <property type="molecule type" value="Genomic_DNA"/>
</dbReference>
<organism evidence="3 4">
    <name type="scientific">Clavelina lepadiformis</name>
    <name type="common">Light-bulb sea squirt</name>
    <name type="synonym">Ascidia lepadiformis</name>
    <dbReference type="NCBI Taxonomy" id="159417"/>
    <lineage>
        <taxon>Eukaryota</taxon>
        <taxon>Metazoa</taxon>
        <taxon>Chordata</taxon>
        <taxon>Tunicata</taxon>
        <taxon>Ascidiacea</taxon>
        <taxon>Aplousobranchia</taxon>
        <taxon>Clavelinidae</taxon>
        <taxon>Clavelina</taxon>
    </lineage>
</organism>
<feature type="domain" description="Structure-specific endonuclease subunit SLX1 C-terminal" evidence="2">
    <location>
        <begin position="159"/>
        <end position="220"/>
    </location>
</feature>
<evidence type="ECO:0000313" key="4">
    <source>
        <dbReference type="Proteomes" id="UP001642483"/>
    </source>
</evidence>
<dbReference type="Pfam" id="PF21202">
    <property type="entry name" value="SLX1_C"/>
    <property type="match status" value="1"/>
</dbReference>
<comment type="caution">
    <text evidence="3">The sequence shown here is derived from an EMBL/GenBank/DDBJ whole genome shotgun (WGS) entry which is preliminary data.</text>
</comment>
<dbReference type="Proteomes" id="UP001642483">
    <property type="component" value="Unassembled WGS sequence"/>
</dbReference>
<evidence type="ECO:0000313" key="3">
    <source>
        <dbReference type="EMBL" id="CAK8694506.1"/>
    </source>
</evidence>
<sequence length="235" mass="27090">MALIVHGFPSDIAALRFEWAWQNPNRSRRLKHVTGKCRKESAFQFRVRVMCSMLSQTPWKRLPLTIRWLKQDYAMDLNPIPPMHMPIAYGPVTAKKKKHKSNEKHNFESKSNMSKTVNDKDMTATEHSDDSDAECIPLIERLMKKSGKISHEKDKLLVCSICENMVASDICVSCLNDSCEMLCHLQCLAKHCLANQNFMLVPVDTVCPLCKHQFLWGDLIRKTQGFHQYLNNENV</sequence>
<proteinExistence type="predicted"/>